<dbReference type="GO" id="GO:1901982">
    <property type="term" value="F:maltose binding"/>
    <property type="evidence" value="ECO:0007669"/>
    <property type="project" value="TreeGrafter"/>
</dbReference>
<evidence type="ECO:0000256" key="2">
    <source>
        <dbReference type="ARBA" id="ARBA00022448"/>
    </source>
</evidence>
<keyword evidence="5" id="KW-1185">Reference proteome</keyword>
<dbReference type="AlphaFoldDB" id="A0A4Q7NWE8"/>
<dbReference type="GO" id="GO:0042956">
    <property type="term" value="P:maltodextrin transmembrane transport"/>
    <property type="evidence" value="ECO:0007669"/>
    <property type="project" value="TreeGrafter"/>
</dbReference>
<accession>A0A4Q7NWE8</accession>
<keyword evidence="3" id="KW-0732">Signal</keyword>
<dbReference type="GO" id="GO:0015768">
    <property type="term" value="P:maltose transport"/>
    <property type="evidence" value="ECO:0007669"/>
    <property type="project" value="TreeGrafter"/>
</dbReference>
<dbReference type="InterPro" id="IPR006059">
    <property type="entry name" value="SBP"/>
</dbReference>
<dbReference type="OrthoDB" id="1650177at2"/>
<keyword evidence="2" id="KW-0813">Transport</keyword>
<evidence type="ECO:0000256" key="1">
    <source>
        <dbReference type="ARBA" id="ARBA00008520"/>
    </source>
</evidence>
<comment type="caution">
    <text evidence="4">The sequence shown here is derived from an EMBL/GenBank/DDBJ whole genome shotgun (WGS) entry which is preliminary data.</text>
</comment>
<protein>
    <submittedName>
        <fullName evidence="4">Carbohydrate ABC transporter substrate-binding protein (CUT1 family)</fullName>
    </submittedName>
</protein>
<dbReference type="GO" id="GO:0055052">
    <property type="term" value="C:ATP-binding cassette (ABC) transporter complex, substrate-binding subunit-containing"/>
    <property type="evidence" value="ECO:0007669"/>
    <property type="project" value="TreeGrafter"/>
</dbReference>
<evidence type="ECO:0000313" key="5">
    <source>
        <dbReference type="Proteomes" id="UP000293638"/>
    </source>
</evidence>
<dbReference type="PANTHER" id="PTHR30061">
    <property type="entry name" value="MALTOSE-BINDING PERIPLASMIC PROTEIN"/>
    <property type="match status" value="1"/>
</dbReference>
<dbReference type="Pfam" id="PF01547">
    <property type="entry name" value="SBP_bac_1"/>
    <property type="match status" value="1"/>
</dbReference>
<dbReference type="Proteomes" id="UP000293638">
    <property type="component" value="Unassembled WGS sequence"/>
</dbReference>
<evidence type="ECO:0000256" key="3">
    <source>
        <dbReference type="ARBA" id="ARBA00022729"/>
    </source>
</evidence>
<sequence>MHQAPRSTSPLGRPAKAVLAASVLALGLAACGGSSTSQSTSSSAASGAAGAASASTDLKATLTYGLWDQTQVPAVQKVLAGFNAKYPGVKVNVNVTPYADYWTKLQTQASSKTLPDVFWMNGPNFQLYAANKQLAPITDQVKSGAIDPTKYPKALDDLYTLDGVQYGVPKDFDTIAIWANTALFKEAGVALPTGDWTWQQFQDTAKQISDKLKSKGIYGAAAGMDGQTTYYDTIFQAGGTVVDGKKSGYDSAASQQGIQFWTDLIKSGASPSVKQLTDTTADQWFTSGKLAMYQGGSWFRSALTKGPVSSSVKVLPLPMGKQKATVIHGVANVVAASSKNKEAAQALQDYFASQEAEQTLGSAGSVIPAYTGTQSTFAASMPGADLQVFLDALAYAKPLPVSANTAAWNALETDLLPDAFSGARPVADVTKELAAKMDTALGHE</sequence>
<dbReference type="PROSITE" id="PS51257">
    <property type="entry name" value="PROKAR_LIPOPROTEIN"/>
    <property type="match status" value="1"/>
</dbReference>
<dbReference type="SUPFAM" id="SSF53850">
    <property type="entry name" value="Periplasmic binding protein-like II"/>
    <property type="match status" value="1"/>
</dbReference>
<dbReference type="EMBL" id="SGXD01000001">
    <property type="protein sequence ID" value="RZS91626.1"/>
    <property type="molecule type" value="Genomic_DNA"/>
</dbReference>
<dbReference type="PANTHER" id="PTHR30061:SF50">
    <property type="entry name" value="MALTOSE_MALTODEXTRIN-BINDING PERIPLASMIC PROTEIN"/>
    <property type="match status" value="1"/>
</dbReference>
<name>A0A4Q7NWE8_9ACTN</name>
<gene>
    <name evidence="4" type="ORF">EV189_0873</name>
</gene>
<evidence type="ECO:0000313" key="4">
    <source>
        <dbReference type="EMBL" id="RZS91626.1"/>
    </source>
</evidence>
<comment type="similarity">
    <text evidence="1">Belongs to the bacterial solute-binding protein 1 family.</text>
</comment>
<proteinExistence type="inferred from homology"/>
<dbReference type="RefSeq" id="WP_130491673.1">
    <property type="nucleotide sequence ID" value="NZ_SGXD01000001.1"/>
</dbReference>
<dbReference type="Gene3D" id="3.40.190.10">
    <property type="entry name" value="Periplasmic binding protein-like II"/>
    <property type="match status" value="1"/>
</dbReference>
<organism evidence="4 5">
    <name type="scientific">Motilibacter rhizosphaerae</name>
    <dbReference type="NCBI Taxonomy" id="598652"/>
    <lineage>
        <taxon>Bacteria</taxon>
        <taxon>Bacillati</taxon>
        <taxon>Actinomycetota</taxon>
        <taxon>Actinomycetes</taxon>
        <taxon>Motilibacterales</taxon>
        <taxon>Motilibacteraceae</taxon>
        <taxon>Motilibacter</taxon>
    </lineage>
</organism>
<dbReference type="CDD" id="cd13585">
    <property type="entry name" value="PBP2_TMBP_like"/>
    <property type="match status" value="1"/>
</dbReference>
<reference evidence="4 5" key="1">
    <citation type="submission" date="2019-02" db="EMBL/GenBank/DDBJ databases">
        <title>Genomic Encyclopedia of Type Strains, Phase IV (KMG-IV): sequencing the most valuable type-strain genomes for metagenomic binning, comparative biology and taxonomic classification.</title>
        <authorList>
            <person name="Goeker M."/>
        </authorList>
    </citation>
    <scope>NUCLEOTIDE SEQUENCE [LARGE SCALE GENOMIC DNA]</scope>
    <source>
        <strain evidence="4 5">DSM 45622</strain>
    </source>
</reference>